<dbReference type="KEGG" id="bsto:C0V70_12430"/>
<evidence type="ECO:0000313" key="3">
    <source>
        <dbReference type="Proteomes" id="UP000235584"/>
    </source>
</evidence>
<proteinExistence type="predicted"/>
<dbReference type="Proteomes" id="UP000235584">
    <property type="component" value="Chromosome"/>
</dbReference>
<dbReference type="PANTHER" id="PTHR35936:SF6">
    <property type="entry name" value="AMINO ACID ABC TRANSPORTER SUBSTRATE-BINDING PAAT FAMILY PROTEIN"/>
    <property type="match status" value="1"/>
</dbReference>
<protein>
    <submittedName>
        <fullName evidence="2">Uncharacterized protein</fullName>
    </submittedName>
</protein>
<evidence type="ECO:0000313" key="2">
    <source>
        <dbReference type="EMBL" id="AUN98894.1"/>
    </source>
</evidence>
<evidence type="ECO:0000256" key="1">
    <source>
        <dbReference type="ARBA" id="ARBA00022729"/>
    </source>
</evidence>
<keyword evidence="3" id="KW-1185">Reference proteome</keyword>
<dbReference type="Pfam" id="PF00497">
    <property type="entry name" value="SBP_bac_3"/>
    <property type="match status" value="1"/>
</dbReference>
<dbReference type="RefSeq" id="WP_102244185.1">
    <property type="nucleotide sequence ID" value="NZ_CP025704.1"/>
</dbReference>
<dbReference type="SUPFAM" id="SSF53850">
    <property type="entry name" value="Periplasmic binding protein-like II"/>
    <property type="match status" value="1"/>
</dbReference>
<organism evidence="2 3">
    <name type="scientific">Bacteriovorax stolpii</name>
    <name type="common">Bdellovibrio stolpii</name>
    <dbReference type="NCBI Taxonomy" id="960"/>
    <lineage>
        <taxon>Bacteria</taxon>
        <taxon>Pseudomonadati</taxon>
        <taxon>Bdellovibrionota</taxon>
        <taxon>Bacteriovoracia</taxon>
        <taxon>Bacteriovoracales</taxon>
        <taxon>Bacteriovoracaceae</taxon>
        <taxon>Bacteriovorax</taxon>
    </lineage>
</organism>
<dbReference type="EMBL" id="CP025704">
    <property type="protein sequence ID" value="AUN98894.1"/>
    <property type="molecule type" value="Genomic_DNA"/>
</dbReference>
<dbReference type="PANTHER" id="PTHR35936">
    <property type="entry name" value="MEMBRANE-BOUND LYTIC MUREIN TRANSGLYCOSYLASE F"/>
    <property type="match status" value="1"/>
</dbReference>
<name>A0A2K9NVV0_BACTC</name>
<reference evidence="2 3" key="1">
    <citation type="submission" date="2018-01" db="EMBL/GenBank/DDBJ databases">
        <title>Complete genome sequence of Bacteriovorax stolpii DSM12778.</title>
        <authorList>
            <person name="Tang B."/>
            <person name="Chang J."/>
        </authorList>
    </citation>
    <scope>NUCLEOTIDE SEQUENCE [LARGE SCALE GENOMIC DNA]</scope>
    <source>
        <strain evidence="2 3">DSM 12778</strain>
    </source>
</reference>
<sequence>MKKLLILSSLFISLSVYAEIDLKKASLPNERVIKVTGHPDYPPVIWAKRGEKKLKGISVELIEKIFKEINVKVEFINVETWGRAQEEVKAGRIDMLLPPYKTEDRLALYNYSAEAFMQDETVVFVKKGKEFKFETFEDLLKYPGVAIINDSFGTKFDEFDKTNRNITRLPTTEQCFRFVDKDRARYLIAGTNSGLSTMTKMGWEGKFVILPKSIIVTGLYAPISLKSPWNRPEINAFLKKKFAEIRPAEVKELEKKYLAIFKAENANVKQTR</sequence>
<keyword evidence="1" id="KW-0732">Signal</keyword>
<dbReference type="Gene3D" id="3.40.190.10">
    <property type="entry name" value="Periplasmic binding protein-like II"/>
    <property type="match status" value="2"/>
</dbReference>
<gene>
    <name evidence="2" type="ORF">C0V70_12430</name>
</gene>
<accession>A0A2K9NVV0</accession>
<dbReference type="SMART" id="SM00062">
    <property type="entry name" value="PBPb"/>
    <property type="match status" value="1"/>
</dbReference>
<dbReference type="InterPro" id="IPR001638">
    <property type="entry name" value="Solute-binding_3/MltF_N"/>
</dbReference>
<dbReference type="AlphaFoldDB" id="A0A2K9NVV0"/>